<reference evidence="2 3" key="1">
    <citation type="submission" date="2022-10" db="EMBL/GenBank/DDBJ databases">
        <title>Comparative genomic analysis of Cohnella hashimotonis sp. nov., isolated from the International Space Station.</title>
        <authorList>
            <person name="Simpson A."/>
            <person name="Venkateswaran K."/>
        </authorList>
    </citation>
    <scope>NUCLEOTIDE SEQUENCE [LARGE SCALE GENOMIC DNA]</scope>
    <source>
        <strain evidence="2 3">DSM 18997</strain>
    </source>
</reference>
<name>A0A9X4KMD4_9BACL</name>
<dbReference type="PANTHER" id="PTHR33121:SF70">
    <property type="entry name" value="SIGNALING PROTEIN YKOW"/>
    <property type="match status" value="1"/>
</dbReference>
<keyword evidence="3" id="KW-1185">Reference proteome</keyword>
<dbReference type="Proteomes" id="UP001153387">
    <property type="component" value="Unassembled WGS sequence"/>
</dbReference>
<organism evidence="2 3">
    <name type="scientific">Cohnella ginsengisoli</name>
    <dbReference type="NCBI Taxonomy" id="425004"/>
    <lineage>
        <taxon>Bacteria</taxon>
        <taxon>Bacillati</taxon>
        <taxon>Bacillota</taxon>
        <taxon>Bacilli</taxon>
        <taxon>Bacillales</taxon>
        <taxon>Paenibacillaceae</taxon>
        <taxon>Cohnella</taxon>
    </lineage>
</organism>
<protein>
    <submittedName>
        <fullName evidence="2">EAL domain-containing protein</fullName>
    </submittedName>
</protein>
<sequence length="135" mass="14670">MTESIMQNVKESTDVLRALRRMGISISIDDFGTGYSSLFIIPKLPIDTIKIDKSFIDDIDDRVQLSMLKTIIDLGLSLNLGVVAEGIESEHQRQVLVAHGCPVGQGYLYSRPVSPEAFEEMLSAAGESGTALLLG</sequence>
<dbReference type="GO" id="GO:0071111">
    <property type="term" value="F:cyclic-guanylate-specific phosphodiesterase activity"/>
    <property type="evidence" value="ECO:0007669"/>
    <property type="project" value="InterPro"/>
</dbReference>
<dbReference type="CDD" id="cd01948">
    <property type="entry name" value="EAL"/>
    <property type="match status" value="1"/>
</dbReference>
<dbReference type="InterPro" id="IPR001633">
    <property type="entry name" value="EAL_dom"/>
</dbReference>
<feature type="domain" description="EAL" evidence="1">
    <location>
        <begin position="1"/>
        <end position="126"/>
    </location>
</feature>
<dbReference type="Pfam" id="PF00563">
    <property type="entry name" value="EAL"/>
    <property type="match status" value="1"/>
</dbReference>
<evidence type="ECO:0000313" key="3">
    <source>
        <dbReference type="Proteomes" id="UP001153387"/>
    </source>
</evidence>
<dbReference type="AlphaFoldDB" id="A0A9X4KMD4"/>
<gene>
    <name evidence="2" type="ORF">OMP38_32260</name>
</gene>
<proteinExistence type="predicted"/>
<accession>A0A9X4KMD4</accession>
<dbReference type="EMBL" id="JAPDHZ010000008">
    <property type="protein sequence ID" value="MDG0794984.1"/>
    <property type="molecule type" value="Genomic_DNA"/>
</dbReference>
<dbReference type="PROSITE" id="PS50883">
    <property type="entry name" value="EAL"/>
    <property type="match status" value="1"/>
</dbReference>
<dbReference type="SUPFAM" id="SSF141868">
    <property type="entry name" value="EAL domain-like"/>
    <property type="match status" value="1"/>
</dbReference>
<dbReference type="Gene3D" id="3.20.20.450">
    <property type="entry name" value="EAL domain"/>
    <property type="match status" value="1"/>
</dbReference>
<comment type="caution">
    <text evidence="2">The sequence shown here is derived from an EMBL/GenBank/DDBJ whole genome shotgun (WGS) entry which is preliminary data.</text>
</comment>
<dbReference type="SMART" id="SM00052">
    <property type="entry name" value="EAL"/>
    <property type="match status" value="1"/>
</dbReference>
<evidence type="ECO:0000259" key="1">
    <source>
        <dbReference type="PROSITE" id="PS50883"/>
    </source>
</evidence>
<dbReference type="InterPro" id="IPR035919">
    <property type="entry name" value="EAL_sf"/>
</dbReference>
<evidence type="ECO:0000313" key="2">
    <source>
        <dbReference type="EMBL" id="MDG0794984.1"/>
    </source>
</evidence>
<dbReference type="PANTHER" id="PTHR33121">
    <property type="entry name" value="CYCLIC DI-GMP PHOSPHODIESTERASE PDEF"/>
    <property type="match status" value="1"/>
</dbReference>
<dbReference type="InterPro" id="IPR050706">
    <property type="entry name" value="Cyclic-di-GMP_PDE-like"/>
</dbReference>